<dbReference type="EMBL" id="AP014800">
    <property type="protein sequence ID" value="BAQ68478.1"/>
    <property type="molecule type" value="Genomic_DNA"/>
</dbReference>
<proteinExistence type="predicted"/>
<dbReference type="PANTHER" id="PTHR22617:SF23">
    <property type="entry name" value="CHEMOTAXIS PROTEIN CHEW"/>
    <property type="match status" value="1"/>
</dbReference>
<evidence type="ECO:0000259" key="1">
    <source>
        <dbReference type="PROSITE" id="PS50851"/>
    </source>
</evidence>
<dbReference type="InterPro" id="IPR039315">
    <property type="entry name" value="CheW"/>
</dbReference>
<sequence>MPRPQQWGDDDLLEFVTLKAAGQSFCIEITQIREIRRWTPVTALPHAEDAVLGVMNLRGAVIPIIDLAARLGLGECEASPRHVIIVVAIGSKTIGLLVDSVSEILTVEGSQICDAPTMGGGDIPNSILGLISIEEGMSRILAPEILVPRGLTDAA</sequence>
<dbReference type="GO" id="GO:0006935">
    <property type="term" value="P:chemotaxis"/>
    <property type="evidence" value="ECO:0007669"/>
    <property type="project" value="InterPro"/>
</dbReference>
<dbReference type="Proteomes" id="UP000064912">
    <property type="component" value="Chromosome"/>
</dbReference>
<evidence type="ECO:0000313" key="3">
    <source>
        <dbReference type="EMBL" id="MBL3608366.1"/>
    </source>
</evidence>
<dbReference type="PATRIC" id="fig|35806.4.peg.1363"/>
<evidence type="ECO:0000313" key="5">
    <source>
        <dbReference type="Proteomes" id="UP000604473"/>
    </source>
</evidence>
<organism evidence="2 4">
    <name type="scientific">Rhodovulum sulfidophilum</name>
    <name type="common">Rhodobacter sulfidophilus</name>
    <dbReference type="NCBI Taxonomy" id="35806"/>
    <lineage>
        <taxon>Bacteria</taxon>
        <taxon>Pseudomonadati</taxon>
        <taxon>Pseudomonadota</taxon>
        <taxon>Alphaproteobacteria</taxon>
        <taxon>Rhodobacterales</taxon>
        <taxon>Paracoccaceae</taxon>
        <taxon>Rhodovulum</taxon>
    </lineage>
</organism>
<dbReference type="Proteomes" id="UP000604473">
    <property type="component" value="Unassembled WGS sequence"/>
</dbReference>
<evidence type="ECO:0000313" key="2">
    <source>
        <dbReference type="EMBL" id="BAQ68478.1"/>
    </source>
</evidence>
<dbReference type="GO" id="GO:0007165">
    <property type="term" value="P:signal transduction"/>
    <property type="evidence" value="ECO:0007669"/>
    <property type="project" value="InterPro"/>
</dbReference>
<dbReference type="PANTHER" id="PTHR22617">
    <property type="entry name" value="CHEMOTAXIS SENSOR HISTIDINE KINASE-RELATED"/>
    <property type="match status" value="1"/>
</dbReference>
<keyword evidence="5" id="KW-1185">Reference proteome</keyword>
<dbReference type="SUPFAM" id="SSF50341">
    <property type="entry name" value="CheW-like"/>
    <property type="match status" value="1"/>
</dbReference>
<dbReference type="InterPro" id="IPR002545">
    <property type="entry name" value="CheW-lke_dom"/>
</dbReference>
<dbReference type="GO" id="GO:0005829">
    <property type="term" value="C:cytosol"/>
    <property type="evidence" value="ECO:0007669"/>
    <property type="project" value="TreeGrafter"/>
</dbReference>
<reference evidence="2 4" key="1">
    <citation type="submission" date="2015-02" db="EMBL/GenBank/DDBJ databases">
        <title>Genome sequene of Rhodovulum sulfidophilum DSM 2351.</title>
        <authorList>
            <person name="Nagao N."/>
        </authorList>
    </citation>
    <scope>NUCLEOTIDE SEQUENCE [LARGE SCALE GENOMIC DNA]</scope>
    <source>
        <strain evidence="2 4">DSM 2351</strain>
    </source>
</reference>
<gene>
    <name evidence="3" type="ORF">JMM60_06035</name>
    <name evidence="2" type="ORF">NHU_01319</name>
</gene>
<name>A0A0D6AZY1_RHOSU</name>
<dbReference type="OrthoDB" id="9794382at2"/>
<dbReference type="KEGG" id="rsu:NHU_01319"/>
<protein>
    <submittedName>
        <fullName evidence="3">Chemotaxis protein CheW</fullName>
    </submittedName>
    <submittedName>
        <fullName evidence="2">Putative chemotaxis scaffold protein, cheW1</fullName>
    </submittedName>
</protein>
<evidence type="ECO:0000313" key="4">
    <source>
        <dbReference type="Proteomes" id="UP000064912"/>
    </source>
</evidence>
<feature type="domain" description="CheW-like" evidence="1">
    <location>
        <begin position="12"/>
        <end position="152"/>
    </location>
</feature>
<dbReference type="Pfam" id="PF01584">
    <property type="entry name" value="CheW"/>
    <property type="match status" value="1"/>
</dbReference>
<dbReference type="InterPro" id="IPR036061">
    <property type="entry name" value="CheW-like_dom_sf"/>
</dbReference>
<dbReference type="RefSeq" id="WP_042462990.1">
    <property type="nucleotide sequence ID" value="NZ_CP015421.1"/>
</dbReference>
<dbReference type="EMBL" id="JAESJJ010000005">
    <property type="protein sequence ID" value="MBL3608366.1"/>
    <property type="molecule type" value="Genomic_DNA"/>
</dbReference>
<dbReference type="PROSITE" id="PS50851">
    <property type="entry name" value="CHEW"/>
    <property type="match status" value="1"/>
</dbReference>
<dbReference type="Gene3D" id="2.30.30.40">
    <property type="entry name" value="SH3 Domains"/>
    <property type="match status" value="1"/>
</dbReference>
<dbReference type="SMART" id="SM00260">
    <property type="entry name" value="CheW"/>
    <property type="match status" value="1"/>
</dbReference>
<accession>A0A0D6AZY1</accession>
<dbReference type="GeneID" id="93540589"/>
<dbReference type="Gene3D" id="2.40.50.180">
    <property type="entry name" value="CheA-289, Domain 4"/>
    <property type="match status" value="1"/>
</dbReference>
<dbReference type="AlphaFoldDB" id="A0A0D6AZY1"/>
<reference evidence="3 5" key="2">
    <citation type="submission" date="2021-01" db="EMBL/GenBank/DDBJ databases">
        <title>Draft genomes of Rhodovulum sulfidophilum.</title>
        <authorList>
            <person name="Guzman M.S."/>
        </authorList>
    </citation>
    <scope>NUCLEOTIDE SEQUENCE [LARGE SCALE GENOMIC DNA]</scope>
    <source>
        <strain evidence="3 5">AB35</strain>
    </source>
</reference>